<proteinExistence type="predicted"/>
<dbReference type="Proteomes" id="UP000252038">
    <property type="component" value="Plasmid unnamed"/>
</dbReference>
<protein>
    <submittedName>
        <fullName evidence="1">Uncharacterized protein</fullName>
    </submittedName>
</protein>
<dbReference type="AlphaFoldDB" id="A0A344UPC7"/>
<name>A0A344UPC7_9NEIS</name>
<sequence length="121" mass="13049">MAAAGAVAPASSTTGYRARRRRSIYRFGLNLPDEDKYWFTFDRPVDVVPGPIADNTERTYITGLDVPRVTDFALAPATAASTRQLPVATYPLAVPTPIAPQRCLARAAAAISRRASTSAPW</sequence>
<dbReference type="EMBL" id="CP029555">
    <property type="protein sequence ID" value="AXE37125.1"/>
    <property type="molecule type" value="Genomic_DNA"/>
</dbReference>
<evidence type="ECO:0000313" key="1">
    <source>
        <dbReference type="EMBL" id="AXE37125.1"/>
    </source>
</evidence>
<keyword evidence="1" id="KW-0614">Plasmid</keyword>
<organism evidence="1 2">
    <name type="scientific">Chromobacterium phragmitis</name>
    <dbReference type="NCBI Taxonomy" id="2202141"/>
    <lineage>
        <taxon>Bacteria</taxon>
        <taxon>Pseudomonadati</taxon>
        <taxon>Pseudomonadota</taxon>
        <taxon>Betaproteobacteria</taxon>
        <taxon>Neisseriales</taxon>
        <taxon>Chromobacteriaceae</taxon>
        <taxon>Chromobacterium</taxon>
    </lineage>
</organism>
<gene>
    <name evidence="1" type="ORF">DK843_22505</name>
</gene>
<reference evidence="1 2" key="1">
    <citation type="submission" date="2018-05" db="EMBL/GenBank/DDBJ databases">
        <title>Genome sequencing, assembly and analysis of the novel insecticidal bacterium, Chromobacterium phragmitis.</title>
        <authorList>
            <person name="Sparks M.E."/>
            <person name="Blackburn M.B."/>
            <person name="Gundersen-Rindal D.E."/>
        </authorList>
    </citation>
    <scope>NUCLEOTIDE SEQUENCE [LARGE SCALE GENOMIC DNA]</scope>
    <source>
        <strain evidence="1">IIBBL 274-1</strain>
        <plasmid evidence="1 2">unnamed</plasmid>
    </source>
</reference>
<dbReference type="KEGG" id="chrb:DK843_22505"/>
<accession>A0A344UPC7</accession>
<geneLocation type="plasmid" evidence="1 2">
    <name>unnamed</name>
</geneLocation>
<evidence type="ECO:0000313" key="2">
    <source>
        <dbReference type="Proteomes" id="UP000252038"/>
    </source>
</evidence>